<sequence length="114" mass="13108">MALNELFTSHAKYVLQCLRGRHYEQREKARCLLAAQLRQQEATLAIPAIRVIEKWRVSPPVVTQSDISEEERVRDICHIFDIPIDTLKEFCEGAVISENKTQEARINNTKASKT</sequence>
<accession>A0AAV7VRJ4</accession>
<name>A0AAV7VRJ4_PLEWA</name>
<reference evidence="1" key="1">
    <citation type="journal article" date="2022" name="bioRxiv">
        <title>Sequencing and chromosome-scale assembly of the giantPleurodeles waltlgenome.</title>
        <authorList>
            <person name="Brown T."/>
            <person name="Elewa A."/>
            <person name="Iarovenko S."/>
            <person name="Subramanian E."/>
            <person name="Araus A.J."/>
            <person name="Petzold A."/>
            <person name="Susuki M."/>
            <person name="Suzuki K.-i.T."/>
            <person name="Hayashi T."/>
            <person name="Toyoda A."/>
            <person name="Oliveira C."/>
            <person name="Osipova E."/>
            <person name="Leigh N.D."/>
            <person name="Simon A."/>
            <person name="Yun M.H."/>
        </authorList>
    </citation>
    <scope>NUCLEOTIDE SEQUENCE</scope>
    <source>
        <strain evidence="1">20211129_DDA</strain>
        <tissue evidence="1">Liver</tissue>
    </source>
</reference>
<protein>
    <submittedName>
        <fullName evidence="1">Uncharacterized protein</fullName>
    </submittedName>
</protein>
<dbReference type="EMBL" id="JANPWB010000003">
    <property type="protein sequence ID" value="KAJ1203436.1"/>
    <property type="molecule type" value="Genomic_DNA"/>
</dbReference>
<evidence type="ECO:0000313" key="1">
    <source>
        <dbReference type="EMBL" id="KAJ1203436.1"/>
    </source>
</evidence>
<gene>
    <name evidence="1" type="ORF">NDU88_007222</name>
</gene>
<proteinExistence type="predicted"/>
<organism evidence="1 2">
    <name type="scientific">Pleurodeles waltl</name>
    <name type="common">Iberian ribbed newt</name>
    <dbReference type="NCBI Taxonomy" id="8319"/>
    <lineage>
        <taxon>Eukaryota</taxon>
        <taxon>Metazoa</taxon>
        <taxon>Chordata</taxon>
        <taxon>Craniata</taxon>
        <taxon>Vertebrata</taxon>
        <taxon>Euteleostomi</taxon>
        <taxon>Amphibia</taxon>
        <taxon>Batrachia</taxon>
        <taxon>Caudata</taxon>
        <taxon>Salamandroidea</taxon>
        <taxon>Salamandridae</taxon>
        <taxon>Pleurodelinae</taxon>
        <taxon>Pleurodeles</taxon>
    </lineage>
</organism>
<dbReference type="AlphaFoldDB" id="A0AAV7VRJ4"/>
<evidence type="ECO:0000313" key="2">
    <source>
        <dbReference type="Proteomes" id="UP001066276"/>
    </source>
</evidence>
<comment type="caution">
    <text evidence="1">The sequence shown here is derived from an EMBL/GenBank/DDBJ whole genome shotgun (WGS) entry which is preliminary data.</text>
</comment>
<dbReference type="Proteomes" id="UP001066276">
    <property type="component" value="Chromosome 2_1"/>
</dbReference>
<keyword evidence="2" id="KW-1185">Reference proteome</keyword>